<dbReference type="OrthoDB" id="9889108at2"/>
<reference evidence="2 3" key="1">
    <citation type="submission" date="2014-11" db="EMBL/GenBank/DDBJ databases">
        <title>Whole genome shotgun sequence of Sphingomonas parapaucimobilis NBRC 15100.</title>
        <authorList>
            <person name="Katano-Makiyama Y."/>
            <person name="Hosoyama A."/>
            <person name="Hashimoto M."/>
            <person name="Hosoyama Y."/>
            <person name="Noguchi M."/>
            <person name="Numata M."/>
            <person name="Tsuchikane K."/>
            <person name="Hirakata S."/>
            <person name="Uohara A."/>
            <person name="Shimodaira J."/>
            <person name="Ohji S."/>
            <person name="Ichikawa N."/>
            <person name="Kimura A."/>
            <person name="Yamazoe A."/>
            <person name="Fujita N."/>
        </authorList>
    </citation>
    <scope>NUCLEOTIDE SEQUENCE [LARGE SCALE GENOMIC DNA]</scope>
    <source>
        <strain evidence="2 3">NBRC 15100</strain>
    </source>
</reference>
<proteinExistence type="predicted"/>
<dbReference type="EMBL" id="BBPI01000001">
    <property type="protein sequence ID" value="GAL99303.1"/>
    <property type="molecule type" value="Genomic_DNA"/>
</dbReference>
<evidence type="ECO:0000313" key="3">
    <source>
        <dbReference type="Proteomes" id="UP000032305"/>
    </source>
</evidence>
<gene>
    <name evidence="2" type="ORF">SP5_001_00020</name>
</gene>
<keyword evidence="3" id="KW-1185">Reference proteome</keyword>
<accession>A0A0A1W361</accession>
<evidence type="ECO:0000256" key="1">
    <source>
        <dbReference type="SAM" id="Coils"/>
    </source>
</evidence>
<dbReference type="RefSeq" id="WP_157013524.1">
    <property type="nucleotide sequence ID" value="NZ_BBPI01000001.1"/>
</dbReference>
<organism evidence="2 3">
    <name type="scientific">Sphingomonas parapaucimobilis NBRC 15100</name>
    <dbReference type="NCBI Taxonomy" id="1219049"/>
    <lineage>
        <taxon>Bacteria</taxon>
        <taxon>Pseudomonadati</taxon>
        <taxon>Pseudomonadota</taxon>
        <taxon>Alphaproteobacteria</taxon>
        <taxon>Sphingomonadales</taxon>
        <taxon>Sphingomonadaceae</taxon>
        <taxon>Sphingomonas</taxon>
    </lineage>
</organism>
<keyword evidence="1" id="KW-0175">Coiled coil</keyword>
<protein>
    <submittedName>
        <fullName evidence="2">Uncharacterized protein</fullName>
    </submittedName>
</protein>
<dbReference type="AlphaFoldDB" id="A0A0A1W361"/>
<dbReference type="Proteomes" id="UP000032305">
    <property type="component" value="Unassembled WGS sequence"/>
</dbReference>
<comment type="caution">
    <text evidence="2">The sequence shown here is derived from an EMBL/GenBank/DDBJ whole genome shotgun (WGS) entry which is preliminary data.</text>
</comment>
<evidence type="ECO:0000313" key="2">
    <source>
        <dbReference type="EMBL" id="GAL99303.1"/>
    </source>
</evidence>
<sequence length="153" mass="17649">MLVNAFRVQTYPDSIRGRLQTDRLNAMRALGEPLSKALGHIVTIELAEEMLSALDDAERQRAREVDAASDFEKNDTVYGPFVAAMHRHGIVRGDHEVMTEKDWAVVAKYIRRKVAARLRDVPPIRTDKECRTPDVRLHPFTACRLIRWMVRKR</sequence>
<name>A0A0A1W361_9SPHN</name>
<feature type="coiled-coil region" evidence="1">
    <location>
        <begin position="47"/>
        <end position="74"/>
    </location>
</feature>